<dbReference type="Pfam" id="PF00664">
    <property type="entry name" value="ABC_membrane"/>
    <property type="match status" value="1"/>
</dbReference>
<dbReference type="InterPro" id="IPR022515">
    <property type="entry name" value="NHPM_micro_ABC2"/>
</dbReference>
<dbReference type="Proteomes" id="UP000252107">
    <property type="component" value="Unassembled WGS sequence"/>
</dbReference>
<dbReference type="PANTHER" id="PTHR24221">
    <property type="entry name" value="ATP-BINDING CASSETTE SUB-FAMILY B"/>
    <property type="match status" value="1"/>
</dbReference>
<keyword evidence="13" id="KW-1185">Reference proteome</keyword>
<comment type="subcellular location">
    <subcellularLocation>
        <location evidence="1">Cell membrane</location>
        <topology evidence="1">Multi-pass membrane protein</topology>
    </subcellularLocation>
</comment>
<feature type="transmembrane region" description="Helical" evidence="9">
    <location>
        <begin position="546"/>
        <end position="565"/>
    </location>
</feature>
<dbReference type="SMART" id="SM00382">
    <property type="entry name" value="AAA"/>
    <property type="match status" value="1"/>
</dbReference>
<keyword evidence="2" id="KW-0813">Transport</keyword>
<evidence type="ECO:0000256" key="5">
    <source>
        <dbReference type="ARBA" id="ARBA00022741"/>
    </source>
</evidence>
<reference evidence="12" key="1">
    <citation type="submission" date="2016-04" db="EMBL/GenBank/DDBJ databases">
        <authorList>
            <person name="Tabuchi Yagui T.R."/>
        </authorList>
    </citation>
    <scope>NUCLEOTIDE SEQUENCE [LARGE SCALE GENOMIC DNA]</scope>
    <source>
        <strain evidence="12">NIES-26</strain>
    </source>
</reference>
<dbReference type="PROSITE" id="PS50929">
    <property type="entry name" value="ABC_TM1F"/>
    <property type="match status" value="1"/>
</dbReference>
<keyword evidence="8 9" id="KW-0472">Membrane</keyword>
<feature type="domain" description="ABC transporter" evidence="10">
    <location>
        <begin position="751"/>
        <end position="983"/>
    </location>
</feature>
<evidence type="ECO:0000256" key="1">
    <source>
        <dbReference type="ARBA" id="ARBA00004651"/>
    </source>
</evidence>
<dbReference type="PROSITE" id="PS00211">
    <property type="entry name" value="ABC_TRANSPORTER_1"/>
    <property type="match status" value="1"/>
</dbReference>
<dbReference type="SUPFAM" id="SSF90123">
    <property type="entry name" value="ABC transporter transmembrane region"/>
    <property type="match status" value="1"/>
</dbReference>
<feature type="domain" description="ABC transmembrane type-1" evidence="11">
    <location>
        <begin position="432"/>
        <end position="719"/>
    </location>
</feature>
<dbReference type="InterPro" id="IPR036640">
    <property type="entry name" value="ABC1_TM_sf"/>
</dbReference>
<keyword evidence="4 9" id="KW-0812">Transmembrane</keyword>
<feature type="transmembrane region" description="Helical" evidence="9">
    <location>
        <begin position="431"/>
        <end position="456"/>
    </location>
</feature>
<dbReference type="FunFam" id="3.40.50.300:FF:000299">
    <property type="entry name" value="ABC transporter ATP-binding protein/permease"/>
    <property type="match status" value="1"/>
</dbReference>
<dbReference type="InterPro" id="IPR011527">
    <property type="entry name" value="ABC1_TM_dom"/>
</dbReference>
<keyword evidence="3" id="KW-1003">Cell membrane</keyword>
<evidence type="ECO:0000256" key="4">
    <source>
        <dbReference type="ARBA" id="ARBA00022692"/>
    </source>
</evidence>
<evidence type="ECO:0000256" key="9">
    <source>
        <dbReference type="SAM" id="Phobius"/>
    </source>
</evidence>
<keyword evidence="7 9" id="KW-1133">Transmembrane helix</keyword>
<protein>
    <submittedName>
        <fullName evidence="12">NHLP bacteriocin export ABC transporter permease/ATPase subunit</fullName>
    </submittedName>
</protein>
<feature type="transmembrane region" description="Helical" evidence="9">
    <location>
        <begin position="571"/>
        <end position="593"/>
    </location>
</feature>
<evidence type="ECO:0000259" key="10">
    <source>
        <dbReference type="PROSITE" id="PS50893"/>
    </source>
</evidence>
<dbReference type="InterPro" id="IPR027417">
    <property type="entry name" value="P-loop_NTPase"/>
</dbReference>
<evidence type="ECO:0000313" key="13">
    <source>
        <dbReference type="Proteomes" id="UP000252107"/>
    </source>
</evidence>
<evidence type="ECO:0000256" key="6">
    <source>
        <dbReference type="ARBA" id="ARBA00022840"/>
    </source>
</evidence>
<dbReference type="Gene3D" id="3.40.50.300">
    <property type="entry name" value="P-loop containing nucleotide triphosphate hydrolases"/>
    <property type="match status" value="1"/>
</dbReference>
<name>A0A367RVM2_9NOSO</name>
<feature type="transmembrane region" description="Helical" evidence="9">
    <location>
        <begin position="468"/>
        <end position="489"/>
    </location>
</feature>
<evidence type="ECO:0000256" key="2">
    <source>
        <dbReference type="ARBA" id="ARBA00022448"/>
    </source>
</evidence>
<dbReference type="PROSITE" id="PS50893">
    <property type="entry name" value="ABC_TRANSPORTER_2"/>
    <property type="match status" value="1"/>
</dbReference>
<dbReference type="InterPro" id="IPR003439">
    <property type="entry name" value="ABC_transporter-like_ATP-bd"/>
</dbReference>
<proteinExistence type="predicted"/>
<keyword evidence="5" id="KW-0547">Nucleotide-binding</keyword>
<dbReference type="PANTHER" id="PTHR24221:SF654">
    <property type="entry name" value="ATP-BINDING CASSETTE SUB-FAMILY B MEMBER 6"/>
    <property type="match status" value="1"/>
</dbReference>
<comment type="caution">
    <text evidence="12">The sequence shown here is derived from an EMBL/GenBank/DDBJ whole genome shotgun (WGS) entry which is preliminary data.</text>
</comment>
<dbReference type="Pfam" id="PF00005">
    <property type="entry name" value="ABC_tran"/>
    <property type="match status" value="1"/>
</dbReference>
<dbReference type="InterPro" id="IPR039421">
    <property type="entry name" value="Type_1_exporter"/>
</dbReference>
<sequence>MSPSSPSSLLSFSNLKGQHYRFQCNESLLLDDPETIWLVKSGYLALFAIAVNDGIPEGTRRYLFSSTAGQAMFATAPSLEGKQQEILAVSLEETEIFKVSRADFNQLFAGANREVVTLIERWIYQLCSVLAGITTPTTPTSLAGIHHFSLVEDQIYQPHQISWVQILQGRARWMGFEELPLTSASGMLPLAANMWLQADNTVELQSANTAEIEDINSLLCGLSQLQTYFLHCINLLQRQEMDAELLRFQARERLESQVMQETLAELASVLPQSKSDRLNNSLGFNTSLDSTDPDQALLIAAGAVGRALGIKICPPAASEDSNRVQDPVEAIARASRIRVRRIQLRDNWWQKDCGAMLAFTLADKLPVALLPVSDTRYELYIPGERMPISVDARIATALAKTAYAFYRPLPDKKLKTFDLLQFALQGHYKELIVVLVMGMTVSLLGMLTPQATAILIDKAIPDANRGLLTQIAVALVAAAFGGMLFQLALGFATIRLETFADSSTQAAVWDRLLNLKASFFRSFSVGDLDSRVTAISQIRQRLGNTVLKTIFSSLFSLLNLGLLFYYNVSLALIACAVALVNIAVTIISGVLIVRKVRPLLELQGQIFGVMVQLINGVAKLRVAKAEARAFAYWGKQYTHQLKLMLSTQGIEDSLAVINQVLPVLTTAALFWFATSLIGQSQTPGGGGLSTGTFLAFNVAFGTFINGATSLSSTVVEVLQVLPLWQRAQPILEAEPEISSAQADPGRLSGKLVVDRVTFRYRDDGPLTLDDVNIRAEPGEFIAIVGPSGSGKSTLLRLLLGFEFPKSGTIYYDGQDLASLDIHAVRRQLGVVLQNSRLMSASIFENIASGALVTMDEAWVAAQMAGLADDIAAMPMQMHTIVSEGGSNLSGGQRQRLLIARALVLKPRILLFDEATSALDNRTQAIVSESLQQLKVTRVAIAHRLSTIQNADRIYVLAGGKVVQQGSFAELGNQSGLFAQLMMQQLL</sequence>
<dbReference type="InterPro" id="IPR017871">
    <property type="entry name" value="ABC_transporter-like_CS"/>
</dbReference>
<evidence type="ECO:0000256" key="3">
    <source>
        <dbReference type="ARBA" id="ARBA00022475"/>
    </source>
</evidence>
<evidence type="ECO:0000256" key="8">
    <source>
        <dbReference type="ARBA" id="ARBA00023136"/>
    </source>
</evidence>
<accession>A0A367RVM2</accession>
<dbReference type="GO" id="GO:0140359">
    <property type="term" value="F:ABC-type transporter activity"/>
    <property type="evidence" value="ECO:0007669"/>
    <property type="project" value="InterPro"/>
</dbReference>
<evidence type="ECO:0000259" key="11">
    <source>
        <dbReference type="PROSITE" id="PS50929"/>
    </source>
</evidence>
<evidence type="ECO:0000256" key="7">
    <source>
        <dbReference type="ARBA" id="ARBA00022989"/>
    </source>
</evidence>
<keyword evidence="6" id="KW-0067">ATP-binding</keyword>
<gene>
    <name evidence="12" type="ORF">A6770_11345</name>
</gene>
<dbReference type="AlphaFoldDB" id="A0A367RVM2"/>
<dbReference type="Gene3D" id="1.20.1560.10">
    <property type="entry name" value="ABC transporter type 1, transmembrane domain"/>
    <property type="match status" value="1"/>
</dbReference>
<dbReference type="GO" id="GO:0005524">
    <property type="term" value="F:ATP binding"/>
    <property type="evidence" value="ECO:0007669"/>
    <property type="project" value="UniProtKB-KW"/>
</dbReference>
<dbReference type="SUPFAM" id="SSF52540">
    <property type="entry name" value="P-loop containing nucleoside triphosphate hydrolases"/>
    <property type="match status" value="1"/>
</dbReference>
<dbReference type="NCBIfam" id="TIGR03797">
    <property type="entry name" value="NHLM_micro_ABC2"/>
    <property type="match status" value="1"/>
</dbReference>
<dbReference type="InterPro" id="IPR003593">
    <property type="entry name" value="AAA+_ATPase"/>
</dbReference>
<dbReference type="EMBL" id="LXQD01000065">
    <property type="protein sequence ID" value="RCJ39760.1"/>
    <property type="molecule type" value="Genomic_DNA"/>
</dbReference>
<dbReference type="GO" id="GO:0016887">
    <property type="term" value="F:ATP hydrolysis activity"/>
    <property type="evidence" value="ECO:0007669"/>
    <property type="project" value="InterPro"/>
</dbReference>
<evidence type="ECO:0000313" key="12">
    <source>
        <dbReference type="EMBL" id="RCJ39760.1"/>
    </source>
</evidence>
<dbReference type="GO" id="GO:0005886">
    <property type="term" value="C:plasma membrane"/>
    <property type="evidence" value="ECO:0007669"/>
    <property type="project" value="UniProtKB-SubCell"/>
</dbReference>
<organism evidence="12 13">
    <name type="scientific">Nostoc minutum NIES-26</name>
    <dbReference type="NCBI Taxonomy" id="1844469"/>
    <lineage>
        <taxon>Bacteria</taxon>
        <taxon>Bacillati</taxon>
        <taxon>Cyanobacteriota</taxon>
        <taxon>Cyanophyceae</taxon>
        <taxon>Nostocales</taxon>
        <taxon>Nostocaceae</taxon>
        <taxon>Nostoc</taxon>
    </lineage>
</organism>
<dbReference type="GO" id="GO:0034040">
    <property type="term" value="F:ATPase-coupled lipid transmembrane transporter activity"/>
    <property type="evidence" value="ECO:0007669"/>
    <property type="project" value="TreeGrafter"/>
</dbReference>